<sequence>MVDGADGSDRAVGAYGPGRSGGPNQTINIPAPRAPAVRDLRGRHGRGPTRLAFAAGDLVVVSGLPGSGKSTLIARTATGPRVDSQDTRERWEHGALGRLPYALYRPLVRLAHYAGLRRALRSGEGVVVHDCGTQKWVRRWLVREARRRGTELHLVLLDVPVTTALAGQRARGRGVSRYAFARHRVTVTRLLALATSGGLPEGCGAAVLLDRPAADGLDAITFGRPGPTVRTLPAPPAGVPRPA</sequence>
<dbReference type="Proteomes" id="UP000190539">
    <property type="component" value="Unassembled WGS sequence"/>
</dbReference>
<evidence type="ECO:0000256" key="1">
    <source>
        <dbReference type="SAM" id="MobiDB-lite"/>
    </source>
</evidence>
<keyword evidence="2" id="KW-0547">Nucleotide-binding</keyword>
<evidence type="ECO:0000313" key="2">
    <source>
        <dbReference type="EMBL" id="OON79742.1"/>
    </source>
</evidence>
<dbReference type="InterPro" id="IPR027417">
    <property type="entry name" value="P-loop_NTPase"/>
</dbReference>
<gene>
    <name evidence="2" type="ORF">B1H18_13955</name>
</gene>
<dbReference type="STRING" id="83656.B1H18_13955"/>
<accession>A0A1V4AAB3</accession>
<protein>
    <submittedName>
        <fullName evidence="2">ATP-binding protein</fullName>
    </submittedName>
</protein>
<keyword evidence="3" id="KW-1185">Reference proteome</keyword>
<dbReference type="AlphaFoldDB" id="A0A1V4AAB3"/>
<evidence type="ECO:0000313" key="3">
    <source>
        <dbReference type="Proteomes" id="UP000190539"/>
    </source>
</evidence>
<reference evidence="2 3" key="1">
    <citation type="submission" date="2017-02" db="EMBL/GenBank/DDBJ databases">
        <title>Draft Genome Sequence of Streptomyces tsukubaensis F601, a Producer of the immunosuppressant tacrolimus FK506.</title>
        <authorList>
            <person name="Zong G."/>
            <person name="Zhong C."/>
            <person name="Fu J."/>
            <person name="Qin R."/>
            <person name="Cao G."/>
        </authorList>
    </citation>
    <scope>NUCLEOTIDE SEQUENCE [LARGE SCALE GENOMIC DNA]</scope>
    <source>
        <strain evidence="2 3">F601</strain>
    </source>
</reference>
<dbReference type="EMBL" id="MVFC01000009">
    <property type="protein sequence ID" value="OON79742.1"/>
    <property type="molecule type" value="Genomic_DNA"/>
</dbReference>
<organism evidence="2 3">
    <name type="scientific">Streptomyces tsukubensis</name>
    <dbReference type="NCBI Taxonomy" id="83656"/>
    <lineage>
        <taxon>Bacteria</taxon>
        <taxon>Bacillati</taxon>
        <taxon>Actinomycetota</taxon>
        <taxon>Actinomycetes</taxon>
        <taxon>Kitasatosporales</taxon>
        <taxon>Streptomycetaceae</taxon>
        <taxon>Streptomyces</taxon>
    </lineage>
</organism>
<name>A0A1V4AAB3_9ACTN</name>
<proteinExistence type="predicted"/>
<feature type="region of interest" description="Disordered" evidence="1">
    <location>
        <begin position="1"/>
        <end position="30"/>
    </location>
</feature>
<dbReference type="Gene3D" id="3.40.50.300">
    <property type="entry name" value="P-loop containing nucleotide triphosphate hydrolases"/>
    <property type="match status" value="1"/>
</dbReference>
<comment type="caution">
    <text evidence="2">The sequence shown here is derived from an EMBL/GenBank/DDBJ whole genome shotgun (WGS) entry which is preliminary data.</text>
</comment>
<dbReference type="Pfam" id="PF13671">
    <property type="entry name" value="AAA_33"/>
    <property type="match status" value="1"/>
</dbReference>
<dbReference type="SUPFAM" id="SSF52540">
    <property type="entry name" value="P-loop containing nucleoside triphosphate hydrolases"/>
    <property type="match status" value="1"/>
</dbReference>
<keyword evidence="2" id="KW-0067">ATP-binding</keyword>
<dbReference type="GO" id="GO:0005524">
    <property type="term" value="F:ATP binding"/>
    <property type="evidence" value="ECO:0007669"/>
    <property type="project" value="UniProtKB-KW"/>
</dbReference>